<comment type="caution">
    <text evidence="1">The sequence shown here is derived from an EMBL/GenBank/DDBJ whole genome shotgun (WGS) entry which is preliminary data.</text>
</comment>
<accession>A0A699YN71</accession>
<feature type="non-terminal residue" evidence="1">
    <location>
        <position position="1"/>
    </location>
</feature>
<dbReference type="EMBL" id="BLLF01000148">
    <property type="protein sequence ID" value="GFH08244.1"/>
    <property type="molecule type" value="Genomic_DNA"/>
</dbReference>
<protein>
    <submittedName>
        <fullName evidence="1">Uncharacterized protein</fullName>
    </submittedName>
</protein>
<organism evidence="1 2">
    <name type="scientific">Haematococcus lacustris</name>
    <name type="common">Green alga</name>
    <name type="synonym">Haematococcus pluvialis</name>
    <dbReference type="NCBI Taxonomy" id="44745"/>
    <lineage>
        <taxon>Eukaryota</taxon>
        <taxon>Viridiplantae</taxon>
        <taxon>Chlorophyta</taxon>
        <taxon>core chlorophytes</taxon>
        <taxon>Chlorophyceae</taxon>
        <taxon>CS clade</taxon>
        <taxon>Chlamydomonadales</taxon>
        <taxon>Haematococcaceae</taxon>
        <taxon>Haematococcus</taxon>
    </lineage>
</organism>
<evidence type="ECO:0000313" key="2">
    <source>
        <dbReference type="Proteomes" id="UP000485058"/>
    </source>
</evidence>
<dbReference type="Proteomes" id="UP000485058">
    <property type="component" value="Unassembled WGS sequence"/>
</dbReference>
<proteinExistence type="predicted"/>
<gene>
    <name evidence="1" type="ORF">HaLaN_03176</name>
</gene>
<name>A0A699YN71_HAELA</name>
<dbReference type="AlphaFoldDB" id="A0A699YN71"/>
<feature type="non-terminal residue" evidence="1">
    <location>
        <position position="17"/>
    </location>
</feature>
<reference evidence="1 2" key="1">
    <citation type="submission" date="2020-02" db="EMBL/GenBank/DDBJ databases">
        <title>Draft genome sequence of Haematococcus lacustris strain NIES-144.</title>
        <authorList>
            <person name="Morimoto D."/>
            <person name="Nakagawa S."/>
            <person name="Yoshida T."/>
            <person name="Sawayama S."/>
        </authorList>
    </citation>
    <scope>NUCLEOTIDE SEQUENCE [LARGE SCALE GENOMIC DNA]</scope>
    <source>
        <strain evidence="1 2">NIES-144</strain>
    </source>
</reference>
<sequence length="17" mass="1999">MSQALLVWHHGFSEHYG</sequence>
<evidence type="ECO:0000313" key="1">
    <source>
        <dbReference type="EMBL" id="GFH08244.1"/>
    </source>
</evidence>
<keyword evidence="2" id="KW-1185">Reference proteome</keyword>